<dbReference type="EMBL" id="JABZGF010000489">
    <property type="protein sequence ID" value="MBF0967451.1"/>
    <property type="molecule type" value="Genomic_DNA"/>
</dbReference>
<name>A0A929WX41_9ACTO</name>
<reference evidence="1" key="1">
    <citation type="submission" date="2020-04" db="EMBL/GenBank/DDBJ databases">
        <title>Deep metagenomics examines the oral microbiome during advanced dental caries in children, revealing novel taxa and co-occurrences with host molecules.</title>
        <authorList>
            <person name="Baker J.L."/>
            <person name="Morton J.T."/>
            <person name="Dinis M."/>
            <person name="Alvarez R."/>
            <person name="Tran N.C."/>
            <person name="Knight R."/>
            <person name="Edlund A."/>
        </authorList>
    </citation>
    <scope>NUCLEOTIDE SEQUENCE</scope>
    <source>
        <strain evidence="1">JCVI_30_bin.13</strain>
    </source>
</reference>
<gene>
    <name evidence="1" type="ORF">HXK09_10030</name>
</gene>
<proteinExistence type="predicted"/>
<sequence length="340" mass="36000">MSFAPVSPRAKKRVKLIGALVGVLVVLVIAGVVAIKVVNSSRTPEAEVRRYLDLLASGQASAATAMVDPGVNNDQRTFLTDDVMASASSLLVIEDVVADKNEGSDTRTVTATMQVNGERFTHDFTVTMGKSTLGVLNNWTVKDSLAAQVSVDAEGYTQFTVGGTTADVSSAVRSGKDNAYLFYPGVYTFTPVAPNEYANSNPETVSVLDDGLGDNSAVVTLKATYNAKLTAAAIAAGQQSVDSCTSIPGNQNSSCPFAIQSDAVTEVTGFMPKALAPVSDDQPTVFRASVIFTATYSNKYYMAGTRDVEANVEIRAQLDDDKVLKLDKDGNPEFTVSFTR</sequence>
<dbReference type="Proteomes" id="UP000759246">
    <property type="component" value="Unassembled WGS sequence"/>
</dbReference>
<accession>A0A929WX41</accession>
<comment type="caution">
    <text evidence="1">The sequence shown here is derived from an EMBL/GenBank/DDBJ whole genome shotgun (WGS) entry which is preliminary data.</text>
</comment>
<evidence type="ECO:0000313" key="2">
    <source>
        <dbReference type="Proteomes" id="UP000759246"/>
    </source>
</evidence>
<protein>
    <submittedName>
        <fullName evidence="1">Uncharacterized protein</fullName>
    </submittedName>
</protein>
<organism evidence="1 2">
    <name type="scientific">Actinomyces bouchesdurhonensis</name>
    <dbReference type="NCBI Taxonomy" id="1852361"/>
    <lineage>
        <taxon>Bacteria</taxon>
        <taxon>Bacillati</taxon>
        <taxon>Actinomycetota</taxon>
        <taxon>Actinomycetes</taxon>
        <taxon>Actinomycetales</taxon>
        <taxon>Actinomycetaceae</taxon>
        <taxon>Actinomyces</taxon>
    </lineage>
</organism>
<dbReference type="AlphaFoldDB" id="A0A929WX41"/>
<evidence type="ECO:0000313" key="1">
    <source>
        <dbReference type="EMBL" id="MBF0967451.1"/>
    </source>
</evidence>